<dbReference type="EMBL" id="RWGY01000013">
    <property type="protein sequence ID" value="TVU26217.1"/>
    <property type="molecule type" value="Genomic_DNA"/>
</dbReference>
<feature type="compositionally biased region" description="Basic and acidic residues" evidence="1">
    <location>
        <begin position="72"/>
        <end position="85"/>
    </location>
</feature>
<reference evidence="2 3" key="1">
    <citation type="journal article" date="2019" name="Sci. Rep.">
        <title>A high-quality genome of Eragrostis curvula grass provides insights into Poaceae evolution and supports new strategies to enhance forage quality.</title>
        <authorList>
            <person name="Carballo J."/>
            <person name="Santos B.A.C.M."/>
            <person name="Zappacosta D."/>
            <person name="Garbus I."/>
            <person name="Selva J.P."/>
            <person name="Gallo C.A."/>
            <person name="Diaz A."/>
            <person name="Albertini E."/>
            <person name="Caccamo M."/>
            <person name="Echenique V."/>
        </authorList>
    </citation>
    <scope>NUCLEOTIDE SEQUENCE [LARGE SCALE GENOMIC DNA]</scope>
    <source>
        <strain evidence="3">cv. Victoria</strain>
        <tissue evidence="2">Leaf</tissue>
    </source>
</reference>
<feature type="non-terminal residue" evidence="2">
    <location>
        <position position="1"/>
    </location>
</feature>
<keyword evidence="3" id="KW-1185">Reference proteome</keyword>
<protein>
    <submittedName>
        <fullName evidence="2">Uncharacterized protein</fullName>
    </submittedName>
</protein>
<sequence>MLGHIVEDKEATNIHIEALPPSSSPLLTPCPPLLAIAPCLFHNTSPASPEQTPVLPNEGFFLMKASQLQRRSKWDPMEGQSERRSWQGKLYVGRHSRTKMGT</sequence>
<dbReference type="Proteomes" id="UP000324897">
    <property type="component" value="Chromosome 2"/>
</dbReference>
<dbReference type="AlphaFoldDB" id="A0A5J9USU6"/>
<evidence type="ECO:0000313" key="3">
    <source>
        <dbReference type="Proteomes" id="UP000324897"/>
    </source>
</evidence>
<dbReference type="Gramene" id="TVU26217">
    <property type="protein sequence ID" value="TVU26217"/>
    <property type="gene ID" value="EJB05_28754"/>
</dbReference>
<proteinExistence type="predicted"/>
<comment type="caution">
    <text evidence="2">The sequence shown here is derived from an EMBL/GenBank/DDBJ whole genome shotgun (WGS) entry which is preliminary data.</text>
</comment>
<feature type="region of interest" description="Disordered" evidence="1">
    <location>
        <begin position="71"/>
        <end position="102"/>
    </location>
</feature>
<name>A0A5J9USU6_9POAL</name>
<feature type="compositionally biased region" description="Basic residues" evidence="1">
    <location>
        <begin position="92"/>
        <end position="102"/>
    </location>
</feature>
<organism evidence="2 3">
    <name type="scientific">Eragrostis curvula</name>
    <name type="common">weeping love grass</name>
    <dbReference type="NCBI Taxonomy" id="38414"/>
    <lineage>
        <taxon>Eukaryota</taxon>
        <taxon>Viridiplantae</taxon>
        <taxon>Streptophyta</taxon>
        <taxon>Embryophyta</taxon>
        <taxon>Tracheophyta</taxon>
        <taxon>Spermatophyta</taxon>
        <taxon>Magnoliopsida</taxon>
        <taxon>Liliopsida</taxon>
        <taxon>Poales</taxon>
        <taxon>Poaceae</taxon>
        <taxon>PACMAD clade</taxon>
        <taxon>Chloridoideae</taxon>
        <taxon>Eragrostideae</taxon>
        <taxon>Eragrostidinae</taxon>
        <taxon>Eragrostis</taxon>
    </lineage>
</organism>
<gene>
    <name evidence="2" type="ORF">EJB05_28754</name>
</gene>
<evidence type="ECO:0000256" key="1">
    <source>
        <dbReference type="SAM" id="MobiDB-lite"/>
    </source>
</evidence>
<accession>A0A5J9USU6</accession>
<evidence type="ECO:0000313" key="2">
    <source>
        <dbReference type="EMBL" id="TVU26217.1"/>
    </source>
</evidence>